<feature type="signal peptide" evidence="1">
    <location>
        <begin position="1"/>
        <end position="30"/>
    </location>
</feature>
<organism evidence="2 3">
    <name type="scientific">Streptomyces lydicus</name>
    <dbReference type="NCBI Taxonomy" id="47763"/>
    <lineage>
        <taxon>Bacteria</taxon>
        <taxon>Bacillati</taxon>
        <taxon>Actinomycetota</taxon>
        <taxon>Actinomycetes</taxon>
        <taxon>Kitasatosporales</taxon>
        <taxon>Streptomycetaceae</taxon>
        <taxon>Streptomyces</taxon>
    </lineage>
</organism>
<evidence type="ECO:0008006" key="4">
    <source>
        <dbReference type="Google" id="ProtNLM"/>
    </source>
</evidence>
<protein>
    <recommendedName>
        <fullName evidence="4">Tyrosinase</fullName>
    </recommendedName>
</protein>
<proteinExistence type="predicted"/>
<gene>
    <name evidence="2" type="ORF">DDE74_38100</name>
</gene>
<feature type="chain" id="PRO_5019273365" description="Tyrosinase" evidence="1">
    <location>
        <begin position="31"/>
        <end position="78"/>
    </location>
</feature>
<reference evidence="2 3" key="1">
    <citation type="submission" date="2018-04" db="EMBL/GenBank/DDBJ databases">
        <title>Complete genome sequences of Streptomyces lydicus strain WYEC and characterization of antagonistic properties of biological control agents.</title>
        <authorList>
            <person name="Mariita R.M."/>
            <person name="Sello J.K."/>
        </authorList>
    </citation>
    <scope>NUCLEOTIDE SEQUENCE [LARGE SCALE GENOMIC DNA]</scope>
    <source>
        <strain evidence="2 3">WYEC 108</strain>
    </source>
</reference>
<keyword evidence="1" id="KW-0732">Signal</keyword>
<dbReference type="Proteomes" id="UP000275579">
    <property type="component" value="Chromosome"/>
</dbReference>
<sequence>MKFLTRLISGAVAGLALTAGTVGLAGPAAAAETAPPCVRGTVDGGYRGKRGEHLPRDELETLRRIRQEHRSATVPYHY</sequence>
<accession>A0A3S9YLP5</accession>
<dbReference type="AlphaFoldDB" id="A0A3S9YLP5"/>
<evidence type="ECO:0000256" key="1">
    <source>
        <dbReference type="SAM" id="SignalP"/>
    </source>
</evidence>
<name>A0A3S9YLP5_9ACTN</name>
<evidence type="ECO:0000313" key="3">
    <source>
        <dbReference type="Proteomes" id="UP000275579"/>
    </source>
</evidence>
<evidence type="ECO:0000313" key="2">
    <source>
        <dbReference type="EMBL" id="AZS75920.1"/>
    </source>
</evidence>
<dbReference type="EMBL" id="CP029042">
    <property type="protein sequence ID" value="AZS75920.1"/>
    <property type="molecule type" value="Genomic_DNA"/>
</dbReference>